<keyword evidence="2" id="KW-0813">Transport</keyword>
<dbReference type="OrthoDB" id="9767361at2"/>
<feature type="transmembrane region" description="Helical" evidence="10">
    <location>
        <begin position="408"/>
        <end position="429"/>
    </location>
</feature>
<feature type="transmembrane region" description="Helical" evidence="10">
    <location>
        <begin position="247"/>
        <end position="270"/>
    </location>
</feature>
<keyword evidence="8" id="KW-0868">Chloride</keyword>
<dbReference type="EMBL" id="MPRL01000029">
    <property type="protein sequence ID" value="OOZ40260.1"/>
    <property type="molecule type" value="Genomic_DNA"/>
</dbReference>
<keyword evidence="9" id="KW-0407">Ion channel</keyword>
<dbReference type="GO" id="GO:0005254">
    <property type="term" value="F:chloride channel activity"/>
    <property type="evidence" value="ECO:0007669"/>
    <property type="project" value="UniProtKB-KW"/>
</dbReference>
<protein>
    <recommendedName>
        <fullName evidence="13">Chloride channel protein</fullName>
    </recommendedName>
</protein>
<evidence type="ECO:0000256" key="9">
    <source>
        <dbReference type="ARBA" id="ARBA00023303"/>
    </source>
</evidence>
<dbReference type="PANTHER" id="PTHR43427:SF6">
    <property type="entry name" value="CHLORIDE CHANNEL PROTEIN CLC-E"/>
    <property type="match status" value="1"/>
</dbReference>
<dbReference type="PRINTS" id="PR00762">
    <property type="entry name" value="CLCHANNEL"/>
</dbReference>
<keyword evidence="4 10" id="KW-1133">Transmembrane helix</keyword>
<proteinExistence type="predicted"/>
<evidence type="ECO:0000313" key="11">
    <source>
        <dbReference type="EMBL" id="OOZ40260.1"/>
    </source>
</evidence>
<feature type="transmembrane region" description="Helical" evidence="10">
    <location>
        <begin position="29"/>
        <end position="54"/>
    </location>
</feature>
<evidence type="ECO:0000256" key="5">
    <source>
        <dbReference type="ARBA" id="ARBA00023065"/>
    </source>
</evidence>
<dbReference type="CDD" id="cd00400">
    <property type="entry name" value="Voltage_gated_ClC"/>
    <property type="match status" value="1"/>
</dbReference>
<dbReference type="Pfam" id="PF00654">
    <property type="entry name" value="Voltage_CLC"/>
    <property type="match status" value="1"/>
</dbReference>
<dbReference type="AlphaFoldDB" id="A0A1T2L5E2"/>
<comment type="caution">
    <text evidence="11">The sequence shown here is derived from an EMBL/GenBank/DDBJ whole genome shotgun (WGS) entry which is preliminary data.</text>
</comment>
<evidence type="ECO:0000256" key="1">
    <source>
        <dbReference type="ARBA" id="ARBA00004141"/>
    </source>
</evidence>
<sequence length="583" mass="62431">MNQNSPTNHSRYRRFIDHQRLRLSSSDALIQFAILGVLSGLCAGGVIILFRFLIETTQASFLPQGSTENYEALDLVMRFSIPLFGAAIVALLLHSLKNEDRQVGVVHVMERLSYHQGRLPWKNAVAQFVSAAICIISGHSVGREGPAVHLGAASGSVLGQGLGLHNNTIRTLVGCGTAAAIAASFNTPLAGVIFAMEVVMMEYTIAGFTPVILAAVSATTLTRVVYGSAPAFIIPPLEFGSLLELPYILLTGIVIGTLAALFVHLLQIFTDNFEQTPLWKRIMFAGLIVGVLAIPAPEIMGIGYDTVDAAMMGSISISILLIITLFKLVATTAGLGLGLPGGLIGPTLFIGATAGSAMGHIGMILIPESHFISSEGFYAIIGMGAMMGATLQAPLAALVAILELTYNYNIILPGMLAIIAAGMTSSELFNKGSVFLMLLKARGLDYRNDPIAQSLRRVGVASAMERGIAAHPREISRESAEILLAETPHWILIEDDGHYVSALTAADLKHSLEQGDEQSFDLIKIPGRRLQVAAIHLRETLQEAYEAIGQHGVEALYVYTLNAAGEQRIHGLLTRERVEASYR</sequence>
<keyword evidence="6 10" id="KW-0472">Membrane</keyword>
<dbReference type="InterPro" id="IPR014743">
    <property type="entry name" value="Cl-channel_core"/>
</dbReference>
<feature type="transmembrane region" description="Helical" evidence="10">
    <location>
        <begin position="315"/>
        <end position="337"/>
    </location>
</feature>
<organism evidence="11 12">
    <name type="scientific">Solemya pervernicosa gill symbiont</name>
    <dbReference type="NCBI Taxonomy" id="642797"/>
    <lineage>
        <taxon>Bacteria</taxon>
        <taxon>Pseudomonadati</taxon>
        <taxon>Pseudomonadota</taxon>
        <taxon>Gammaproteobacteria</taxon>
        <taxon>sulfur-oxidizing symbionts</taxon>
    </lineage>
</organism>
<evidence type="ECO:0000256" key="3">
    <source>
        <dbReference type="ARBA" id="ARBA00022692"/>
    </source>
</evidence>
<dbReference type="PANTHER" id="PTHR43427">
    <property type="entry name" value="CHLORIDE CHANNEL PROTEIN CLC-E"/>
    <property type="match status" value="1"/>
</dbReference>
<comment type="subcellular location">
    <subcellularLocation>
        <location evidence="1">Membrane</location>
        <topology evidence="1">Multi-pass membrane protein</topology>
    </subcellularLocation>
</comment>
<evidence type="ECO:0000256" key="4">
    <source>
        <dbReference type="ARBA" id="ARBA00022989"/>
    </source>
</evidence>
<evidence type="ECO:0000313" key="12">
    <source>
        <dbReference type="Proteomes" id="UP000191110"/>
    </source>
</evidence>
<keyword evidence="5" id="KW-0406">Ion transport</keyword>
<evidence type="ECO:0008006" key="13">
    <source>
        <dbReference type="Google" id="ProtNLM"/>
    </source>
</evidence>
<evidence type="ECO:0000256" key="6">
    <source>
        <dbReference type="ARBA" id="ARBA00023136"/>
    </source>
</evidence>
<dbReference type="GO" id="GO:0034707">
    <property type="term" value="C:chloride channel complex"/>
    <property type="evidence" value="ECO:0007669"/>
    <property type="project" value="UniProtKB-KW"/>
</dbReference>
<reference evidence="11 12" key="1">
    <citation type="submission" date="2016-11" db="EMBL/GenBank/DDBJ databases">
        <title>Mixed transmission modes and dynamic genome evolution in an obligate animal-bacterial symbiosis.</title>
        <authorList>
            <person name="Russell S.L."/>
            <person name="Corbett-Detig R.B."/>
            <person name="Cavanaugh C.M."/>
        </authorList>
    </citation>
    <scope>NUCLEOTIDE SEQUENCE [LARGE SCALE GENOMIC DNA]</scope>
    <source>
        <strain evidence="11">Sveles-Q1</strain>
    </source>
</reference>
<dbReference type="InterPro" id="IPR001807">
    <property type="entry name" value="ClC"/>
</dbReference>
<name>A0A1T2L5E2_9GAMM</name>
<dbReference type="SUPFAM" id="SSF81340">
    <property type="entry name" value="Clc chloride channel"/>
    <property type="match status" value="1"/>
</dbReference>
<evidence type="ECO:0000256" key="2">
    <source>
        <dbReference type="ARBA" id="ARBA00022448"/>
    </source>
</evidence>
<accession>A0A1T2L5E2</accession>
<feature type="transmembrane region" description="Helical" evidence="10">
    <location>
        <begin position="343"/>
        <end position="365"/>
    </location>
</feature>
<feature type="transmembrane region" description="Helical" evidence="10">
    <location>
        <begin position="75"/>
        <end position="96"/>
    </location>
</feature>
<gene>
    <name evidence="11" type="ORF">BOW53_08420</name>
</gene>
<keyword evidence="12" id="KW-1185">Reference proteome</keyword>
<dbReference type="Gene3D" id="1.10.3080.10">
    <property type="entry name" value="Clc chloride channel"/>
    <property type="match status" value="1"/>
</dbReference>
<keyword evidence="3 10" id="KW-0812">Transmembrane</keyword>
<evidence type="ECO:0000256" key="10">
    <source>
        <dbReference type="SAM" id="Phobius"/>
    </source>
</evidence>
<dbReference type="RefSeq" id="WP_078483639.1">
    <property type="nucleotide sequence ID" value="NZ_MPRL01000029.1"/>
</dbReference>
<feature type="transmembrane region" description="Helical" evidence="10">
    <location>
        <begin position="282"/>
        <end position="303"/>
    </location>
</feature>
<evidence type="ECO:0000256" key="7">
    <source>
        <dbReference type="ARBA" id="ARBA00023173"/>
    </source>
</evidence>
<keyword evidence="7" id="KW-0869">Chloride channel</keyword>
<dbReference type="InterPro" id="IPR050368">
    <property type="entry name" value="ClC-type_chloride_channel"/>
</dbReference>
<dbReference type="Proteomes" id="UP000191110">
    <property type="component" value="Unassembled WGS sequence"/>
</dbReference>
<feature type="transmembrane region" description="Helical" evidence="10">
    <location>
        <begin position="205"/>
        <end position="226"/>
    </location>
</feature>
<feature type="transmembrane region" description="Helical" evidence="10">
    <location>
        <begin position="377"/>
        <end position="402"/>
    </location>
</feature>
<evidence type="ECO:0000256" key="8">
    <source>
        <dbReference type="ARBA" id="ARBA00023214"/>
    </source>
</evidence>